<reference evidence="3" key="2">
    <citation type="submission" date="2021-04" db="EMBL/GenBank/DDBJ databases">
        <authorList>
            <person name="Gilroy R."/>
        </authorList>
    </citation>
    <scope>NUCLEOTIDE SEQUENCE</scope>
    <source>
        <strain evidence="3">ChiBcec18-1249</strain>
    </source>
</reference>
<dbReference type="Gene3D" id="2.70.70.10">
    <property type="entry name" value="Glucose Permease (Domain IIA)"/>
    <property type="match status" value="1"/>
</dbReference>
<sequence length="231" mass="24045">MANKIKSLLGGGGFYAVLALCVVAVGVGGYFLLLRQEPQQEVPEETPDVQTTAPAELPEHEPVVETVPMEESEEEREPVSMPEVTVDDTPVAAEAPSVVVSPLQGEVVAAFSVDQLLYNETLDDWRTHDGVDIAAAAGDAVLAASAGTVLSVTDDPMMGTTVVIGHSDGYETTYANLQTDPLVEEGESVSAGQAIGAVGTTAAAESAQGVHLHFAVTREGEAVDPQAFLDQ</sequence>
<proteinExistence type="predicted"/>
<dbReference type="InterPro" id="IPR011055">
    <property type="entry name" value="Dup_hybrid_motif"/>
</dbReference>
<dbReference type="PANTHER" id="PTHR21666:SF270">
    <property type="entry name" value="MUREIN HYDROLASE ACTIVATOR ENVC"/>
    <property type="match status" value="1"/>
</dbReference>
<gene>
    <name evidence="3" type="ORF">H9787_00035</name>
</gene>
<dbReference type="InterPro" id="IPR050570">
    <property type="entry name" value="Cell_wall_metabolism_enzyme"/>
</dbReference>
<dbReference type="CDD" id="cd12797">
    <property type="entry name" value="M23_peptidase"/>
    <property type="match status" value="1"/>
</dbReference>
<dbReference type="AlphaFoldDB" id="A0A9D2LGK0"/>
<dbReference type="Pfam" id="PF01551">
    <property type="entry name" value="Peptidase_M23"/>
    <property type="match status" value="1"/>
</dbReference>
<comment type="caution">
    <text evidence="3">The sequence shown here is derived from an EMBL/GenBank/DDBJ whole genome shotgun (WGS) entry which is preliminary data.</text>
</comment>
<keyword evidence="1" id="KW-0472">Membrane</keyword>
<protein>
    <submittedName>
        <fullName evidence="3">M23 family metallopeptidase</fullName>
    </submittedName>
</protein>
<dbReference type="EMBL" id="DWZJ01000001">
    <property type="protein sequence ID" value="HJB12078.1"/>
    <property type="molecule type" value="Genomic_DNA"/>
</dbReference>
<organism evidence="3 4">
    <name type="scientific">Candidatus Oscillibacter excrementigallinarum</name>
    <dbReference type="NCBI Taxonomy" id="2838716"/>
    <lineage>
        <taxon>Bacteria</taxon>
        <taxon>Bacillati</taxon>
        <taxon>Bacillota</taxon>
        <taxon>Clostridia</taxon>
        <taxon>Eubacteriales</taxon>
        <taxon>Oscillospiraceae</taxon>
        <taxon>Oscillibacter</taxon>
    </lineage>
</organism>
<keyword evidence="1" id="KW-0812">Transmembrane</keyword>
<dbReference type="PANTHER" id="PTHR21666">
    <property type="entry name" value="PEPTIDASE-RELATED"/>
    <property type="match status" value="1"/>
</dbReference>
<feature type="transmembrane region" description="Helical" evidence="1">
    <location>
        <begin position="12"/>
        <end position="33"/>
    </location>
</feature>
<dbReference type="GO" id="GO:0004222">
    <property type="term" value="F:metalloendopeptidase activity"/>
    <property type="evidence" value="ECO:0007669"/>
    <property type="project" value="TreeGrafter"/>
</dbReference>
<dbReference type="SUPFAM" id="SSF51261">
    <property type="entry name" value="Duplicated hybrid motif"/>
    <property type="match status" value="1"/>
</dbReference>
<dbReference type="Proteomes" id="UP000823824">
    <property type="component" value="Unassembled WGS sequence"/>
</dbReference>
<evidence type="ECO:0000259" key="2">
    <source>
        <dbReference type="Pfam" id="PF01551"/>
    </source>
</evidence>
<keyword evidence="1" id="KW-1133">Transmembrane helix</keyword>
<reference evidence="3" key="1">
    <citation type="journal article" date="2021" name="PeerJ">
        <title>Extensive microbial diversity within the chicken gut microbiome revealed by metagenomics and culture.</title>
        <authorList>
            <person name="Gilroy R."/>
            <person name="Ravi A."/>
            <person name="Getino M."/>
            <person name="Pursley I."/>
            <person name="Horton D.L."/>
            <person name="Alikhan N.F."/>
            <person name="Baker D."/>
            <person name="Gharbi K."/>
            <person name="Hall N."/>
            <person name="Watson M."/>
            <person name="Adriaenssens E.M."/>
            <person name="Foster-Nyarko E."/>
            <person name="Jarju S."/>
            <person name="Secka A."/>
            <person name="Antonio M."/>
            <person name="Oren A."/>
            <person name="Chaudhuri R.R."/>
            <person name="La Ragione R."/>
            <person name="Hildebrand F."/>
            <person name="Pallen M.J."/>
        </authorList>
    </citation>
    <scope>NUCLEOTIDE SEQUENCE</scope>
    <source>
        <strain evidence="3">ChiBcec18-1249</strain>
    </source>
</reference>
<dbReference type="InterPro" id="IPR016047">
    <property type="entry name" value="M23ase_b-sheet_dom"/>
</dbReference>
<evidence type="ECO:0000256" key="1">
    <source>
        <dbReference type="SAM" id="Phobius"/>
    </source>
</evidence>
<evidence type="ECO:0000313" key="4">
    <source>
        <dbReference type="Proteomes" id="UP000823824"/>
    </source>
</evidence>
<name>A0A9D2LGK0_9FIRM</name>
<evidence type="ECO:0000313" key="3">
    <source>
        <dbReference type="EMBL" id="HJB12078.1"/>
    </source>
</evidence>
<accession>A0A9D2LGK0</accession>
<feature type="domain" description="M23ase beta-sheet core" evidence="2">
    <location>
        <begin position="127"/>
        <end position="225"/>
    </location>
</feature>